<dbReference type="Proteomes" id="UP000218744">
    <property type="component" value="Unassembled WGS sequence"/>
</dbReference>
<comment type="caution">
    <text evidence="2">The sequence shown here is derived from an EMBL/GenBank/DDBJ whole genome shotgun (WGS) entry which is preliminary data.</text>
</comment>
<dbReference type="InterPro" id="IPR025272">
    <property type="entry name" value="SocA_Panacea"/>
</dbReference>
<proteinExistence type="predicted"/>
<organism evidence="2 3">
    <name type="scientific">Lactococcus lactis subsp. hordniae</name>
    <dbReference type="NCBI Taxonomy" id="203404"/>
    <lineage>
        <taxon>Bacteria</taxon>
        <taxon>Bacillati</taxon>
        <taxon>Bacillota</taxon>
        <taxon>Bacilli</taxon>
        <taxon>Lactobacillales</taxon>
        <taxon>Streptococcaceae</taxon>
        <taxon>Lactococcus</taxon>
    </lineage>
</organism>
<protein>
    <recommendedName>
        <fullName evidence="1">Antitoxin SocA-like Panacea domain-containing protein</fullName>
    </recommendedName>
</protein>
<evidence type="ECO:0000313" key="3">
    <source>
        <dbReference type="Proteomes" id="UP000218744"/>
    </source>
</evidence>
<dbReference type="EMBL" id="JXKA01000029">
    <property type="protein sequence ID" value="PCS10420.1"/>
    <property type="molecule type" value="Genomic_DNA"/>
</dbReference>
<evidence type="ECO:0000313" key="2">
    <source>
        <dbReference type="EMBL" id="PCS10420.1"/>
    </source>
</evidence>
<dbReference type="AlphaFoldDB" id="A0A2A5SAG6"/>
<evidence type="ECO:0000259" key="1">
    <source>
        <dbReference type="Pfam" id="PF13274"/>
    </source>
</evidence>
<feature type="domain" description="Antitoxin SocA-like Panacea" evidence="1">
    <location>
        <begin position="112"/>
        <end position="224"/>
    </location>
</feature>
<gene>
    <name evidence="2" type="ORF">RU90_GL001341</name>
</gene>
<name>A0A2A5SAG6_LACLH</name>
<dbReference type="RefSeq" id="WP_096815550.1">
    <property type="nucleotide sequence ID" value="NZ_JXKA01000029.1"/>
</dbReference>
<accession>A0A2A5SAG6</accession>
<sequence length="250" mass="29128">MYQHFILIASSYTEGTRIGFHLSAEKQIEKSIIEDKMMRISQIKRDDVGVHSFMTDSQDWESVIKLDSFFEDVIVCPSFEKFEEALMYDSKISAIDVAKFFLAVKPMSHLKIQKLVYLAYKEYLFKYRGSLFEEKIVAYKYGPVVEEVYQTFKEYGADEIKIDDDKDNTAYILKDIHLPQAMGRMLLAKDVEKIVPTLLKVVKEYGDFSGGQLVDLTHSEKGPWDTVYKPYYNREITDEVILSQAEHEKF</sequence>
<reference evidence="2 3" key="1">
    <citation type="submission" date="2014-12" db="EMBL/GenBank/DDBJ databases">
        <title>Draft genome sequences of 10 type strains of Lactococcus.</title>
        <authorList>
            <person name="Sun Z."/>
            <person name="Zhong Z."/>
            <person name="Liu W."/>
            <person name="Zhang W."/>
            <person name="Zhang H."/>
        </authorList>
    </citation>
    <scope>NUCLEOTIDE SEQUENCE [LARGE SCALE GENOMIC DNA]</scope>
    <source>
        <strain evidence="2 3">DSM 20450</strain>
    </source>
</reference>
<dbReference type="Pfam" id="PF13274">
    <property type="entry name" value="SocA_Panacea"/>
    <property type="match status" value="1"/>
</dbReference>